<sequence>MELVTVLGSNSPRFAVEAGLFPLWLFLKLCDYITPDLVPKLNLLKDRIGIKSFKDLV</sequence>
<evidence type="ECO:0000313" key="2">
    <source>
        <dbReference type="Proteomes" id="UP000034069"/>
    </source>
</evidence>
<comment type="caution">
    <text evidence="1">The sequence shown here is derived from an EMBL/GenBank/DDBJ whole genome shotgun (WGS) entry which is preliminary data.</text>
</comment>
<protein>
    <submittedName>
        <fullName evidence="1">Uncharacterized protein</fullName>
    </submittedName>
</protein>
<reference evidence="1 2" key="1">
    <citation type="journal article" date="2015" name="Nature">
        <title>rRNA introns, odd ribosomes, and small enigmatic genomes across a large radiation of phyla.</title>
        <authorList>
            <person name="Brown C.T."/>
            <person name="Hug L.A."/>
            <person name="Thomas B.C."/>
            <person name="Sharon I."/>
            <person name="Castelle C.J."/>
            <person name="Singh A."/>
            <person name="Wilkins M.J."/>
            <person name="Williams K.H."/>
            <person name="Banfield J.F."/>
        </authorList>
    </citation>
    <scope>NUCLEOTIDE SEQUENCE [LARGE SCALE GENOMIC DNA]</scope>
</reference>
<dbReference type="AlphaFoldDB" id="A0A0G1GJD3"/>
<name>A0A0G1GJD3_9BACT</name>
<proteinExistence type="predicted"/>
<dbReference type="EMBL" id="LCHN01000032">
    <property type="protein sequence ID" value="KKT34650.1"/>
    <property type="molecule type" value="Genomic_DNA"/>
</dbReference>
<organism evidence="1 2">
    <name type="scientific">Candidatus Collierbacteria bacterium GW2011_GWA1_44_12</name>
    <dbReference type="NCBI Taxonomy" id="1618376"/>
    <lineage>
        <taxon>Bacteria</taxon>
        <taxon>Candidatus Collieribacteriota</taxon>
    </lineage>
</organism>
<gene>
    <name evidence="1" type="ORF">UW23_C0032G0012</name>
</gene>
<accession>A0A0G1GJD3</accession>
<dbReference type="Proteomes" id="UP000034069">
    <property type="component" value="Unassembled WGS sequence"/>
</dbReference>
<evidence type="ECO:0000313" key="1">
    <source>
        <dbReference type="EMBL" id="KKT34650.1"/>
    </source>
</evidence>